<feature type="non-terminal residue" evidence="1">
    <location>
        <position position="80"/>
    </location>
</feature>
<name>A0AAD7I294_9AGAR</name>
<sequence>IPELFLISVENRNLVFDHRLVFSCGGIAHSMNLRGIVYLGDLHFVSRFISAAGVVWYHDGIETGRRCVREGLMRDMPSMD</sequence>
<evidence type="ECO:0000313" key="1">
    <source>
        <dbReference type="EMBL" id="KAJ7733486.1"/>
    </source>
</evidence>
<proteinExistence type="predicted"/>
<dbReference type="EMBL" id="JARKIB010000138">
    <property type="protein sequence ID" value="KAJ7733486.1"/>
    <property type="molecule type" value="Genomic_DNA"/>
</dbReference>
<protein>
    <submittedName>
        <fullName evidence="1">Uncharacterized protein</fullName>
    </submittedName>
</protein>
<gene>
    <name evidence="1" type="ORF">B0H16DRAFT_1254680</name>
</gene>
<accession>A0AAD7I294</accession>
<evidence type="ECO:0000313" key="2">
    <source>
        <dbReference type="Proteomes" id="UP001215598"/>
    </source>
</evidence>
<organism evidence="1 2">
    <name type="scientific">Mycena metata</name>
    <dbReference type="NCBI Taxonomy" id="1033252"/>
    <lineage>
        <taxon>Eukaryota</taxon>
        <taxon>Fungi</taxon>
        <taxon>Dikarya</taxon>
        <taxon>Basidiomycota</taxon>
        <taxon>Agaricomycotina</taxon>
        <taxon>Agaricomycetes</taxon>
        <taxon>Agaricomycetidae</taxon>
        <taxon>Agaricales</taxon>
        <taxon>Marasmiineae</taxon>
        <taxon>Mycenaceae</taxon>
        <taxon>Mycena</taxon>
    </lineage>
</organism>
<dbReference type="AlphaFoldDB" id="A0AAD7I294"/>
<reference evidence="1" key="1">
    <citation type="submission" date="2023-03" db="EMBL/GenBank/DDBJ databases">
        <title>Massive genome expansion in bonnet fungi (Mycena s.s.) driven by repeated elements and novel gene families across ecological guilds.</title>
        <authorList>
            <consortium name="Lawrence Berkeley National Laboratory"/>
            <person name="Harder C.B."/>
            <person name="Miyauchi S."/>
            <person name="Viragh M."/>
            <person name="Kuo A."/>
            <person name="Thoen E."/>
            <person name="Andreopoulos B."/>
            <person name="Lu D."/>
            <person name="Skrede I."/>
            <person name="Drula E."/>
            <person name="Henrissat B."/>
            <person name="Morin E."/>
            <person name="Kohler A."/>
            <person name="Barry K."/>
            <person name="LaButti K."/>
            <person name="Morin E."/>
            <person name="Salamov A."/>
            <person name="Lipzen A."/>
            <person name="Mereny Z."/>
            <person name="Hegedus B."/>
            <person name="Baldrian P."/>
            <person name="Stursova M."/>
            <person name="Weitz H."/>
            <person name="Taylor A."/>
            <person name="Grigoriev I.V."/>
            <person name="Nagy L.G."/>
            <person name="Martin F."/>
            <person name="Kauserud H."/>
        </authorList>
    </citation>
    <scope>NUCLEOTIDE SEQUENCE</scope>
    <source>
        <strain evidence="1">CBHHK182m</strain>
    </source>
</reference>
<comment type="caution">
    <text evidence="1">The sequence shown here is derived from an EMBL/GenBank/DDBJ whole genome shotgun (WGS) entry which is preliminary data.</text>
</comment>
<feature type="non-terminal residue" evidence="1">
    <location>
        <position position="1"/>
    </location>
</feature>
<keyword evidence="2" id="KW-1185">Reference proteome</keyword>
<dbReference type="Proteomes" id="UP001215598">
    <property type="component" value="Unassembled WGS sequence"/>
</dbReference>